<evidence type="ECO:0000259" key="3">
    <source>
        <dbReference type="Pfam" id="PF14309"/>
    </source>
</evidence>
<dbReference type="AlphaFoldDB" id="A0A0B2SMR4"/>
<reference evidence="4" key="1">
    <citation type="submission" date="2014-07" db="EMBL/GenBank/DDBJ databases">
        <title>Identification of a novel salt tolerance gene in wild soybean by whole-genome sequencing.</title>
        <authorList>
            <person name="Lam H.-M."/>
            <person name="Qi X."/>
            <person name="Li M.-W."/>
            <person name="Liu X."/>
            <person name="Xie M."/>
            <person name="Ni M."/>
            <person name="Xu X."/>
        </authorList>
    </citation>
    <scope>NUCLEOTIDE SEQUENCE [LARGE SCALE GENOMIC DNA]</scope>
    <source>
        <tissue evidence="4">Root</tissue>
    </source>
</reference>
<evidence type="ECO:0000256" key="1">
    <source>
        <dbReference type="SAM" id="MobiDB-lite"/>
    </source>
</evidence>
<dbReference type="InterPro" id="IPR044257">
    <property type="entry name" value="TRM32-like"/>
</dbReference>
<evidence type="ECO:0000313" key="4">
    <source>
        <dbReference type="EMBL" id="KHN47941.1"/>
    </source>
</evidence>
<sequence>MGKRICEKECALSNGNSHHTHPGRVWGMLHVIRYHHWRQVKRRLTHRRHGGERLDASTRAGIPGTSDDSGVHSMGEHDKPHTELSNVEEELVHSSQPAKNSIKSRLRSLLNEDIYRKKGRHKRSSTCPAKSQLTQAVSVHNIEVDPLSELLLNVQSPEPVLETFQNRLAAGTLDVLSPVFSEKPIANNDKCVDCGTMFSKDILDHSKIHKHFCSPSQGGPEKKSMNAQILTTDASPHLFKDFLDALDVINTNKDFLLEHIQDPGSPLPFHTHNQQSFNGKQRRSKSLSFPVSASSSGSQDSVHGQLINQMVDDWLDSEEEKLQNQSNMQNTSMDESSEDSYQQTIPSGSSNNFDQWGERDSNSSSVSSQVPNNVKTRHFRNLRKKMRHIIDDGRNEKHRITMDAILDKIPSGKRLTKNVKKFIHDKSKNPTIKGEGEDSATRGFGSRLSSNSFNKHQPPPMRNSSLKDSAGRYSQLYHQTCFNSEAKYPKTENLRLRTEERNSILKTPKSFKRFLSMPNLKSYFHQNEELPLPLSPQSSIKKSGDRTTKFKSYFHQNEEMPLLLSPQNSIKKSGDRTTSTNVIDQQQSWFDHNDDSKSQILPPTFADNTNQECSLNADQKQLLVRSASKSGIDFSTEEKADKSIRIEGFGDLRDSEHDIGAETESVSVPAEANSVFSSDTSFLDFTFDLENLNIQEEESDTEIKPVQDDGLDDMAEQQEAKEDHPEEVENFQNIGTLSKRFNYEIPCIEVDPSNEAAFNYVRKVLELSGFTGHDSLGIWYSDNQPLDPSMYEELEGCLLLDPDCSGNSGEGGECNHHLLLFDIINEGLLEIFGRSYNYYPRPLSYLSHVHPLPAGENVLYKVWTLISWYLMNSTTYELYPSLDYYVSKDLAKYDGWMNLQFDSECVGLELDDLIFDDLLEEIIST</sequence>
<dbReference type="PANTHER" id="PTHR47071">
    <property type="entry name" value="PROTEIN TRM32"/>
    <property type="match status" value="1"/>
</dbReference>
<feature type="region of interest" description="Disordered" evidence="1">
    <location>
        <begin position="266"/>
        <end position="304"/>
    </location>
</feature>
<feature type="region of interest" description="Disordered" evidence="1">
    <location>
        <begin position="427"/>
        <end position="468"/>
    </location>
</feature>
<evidence type="ECO:0000313" key="6">
    <source>
        <dbReference type="Proteomes" id="UP000289340"/>
    </source>
</evidence>
<feature type="compositionally biased region" description="Low complexity" evidence="1">
    <location>
        <begin position="362"/>
        <end position="372"/>
    </location>
</feature>
<dbReference type="InterPro" id="IPR022212">
    <property type="entry name" value="DUF3741"/>
</dbReference>
<gene>
    <name evidence="5" type="ORF">D0Y65_026891</name>
    <name evidence="4" type="ORF">glysoja_049138</name>
</gene>
<dbReference type="Proteomes" id="UP000053555">
    <property type="component" value="Unassembled WGS sequence"/>
</dbReference>
<feature type="compositionally biased region" description="Low complexity" evidence="1">
    <location>
        <begin position="292"/>
        <end position="301"/>
    </location>
</feature>
<dbReference type="EMBL" id="QZWG01000010">
    <property type="protein sequence ID" value="RZB86962.1"/>
    <property type="molecule type" value="Genomic_DNA"/>
</dbReference>
<feature type="domain" description="DUF4378" evidence="3">
    <location>
        <begin position="758"/>
        <end position="921"/>
    </location>
</feature>
<dbReference type="Gramene" id="XM_028328133.1">
    <property type="protein sequence ID" value="XP_028183934.1"/>
    <property type="gene ID" value="LOC114370742"/>
</dbReference>
<dbReference type="Proteomes" id="UP000289340">
    <property type="component" value="Chromosome 10"/>
</dbReference>
<accession>A0A0B2SMR4</accession>
<evidence type="ECO:0000313" key="5">
    <source>
        <dbReference type="EMBL" id="RZB86962.1"/>
    </source>
</evidence>
<feature type="compositionally biased region" description="Basic and acidic residues" evidence="1">
    <location>
        <begin position="427"/>
        <end position="440"/>
    </location>
</feature>
<feature type="compositionally biased region" description="Polar residues" evidence="1">
    <location>
        <begin position="93"/>
        <end position="103"/>
    </location>
</feature>
<feature type="region of interest" description="Disordered" evidence="1">
    <location>
        <begin position="320"/>
        <end position="372"/>
    </location>
</feature>
<dbReference type="PANTHER" id="PTHR47071:SF9">
    <property type="entry name" value="TRM32-LIKE PROTEIN (DUF3741)"/>
    <property type="match status" value="1"/>
</dbReference>
<proteinExistence type="predicted"/>
<dbReference type="EMBL" id="KN639940">
    <property type="protein sequence ID" value="KHN47941.1"/>
    <property type="molecule type" value="Genomic_DNA"/>
</dbReference>
<dbReference type="Pfam" id="PF14309">
    <property type="entry name" value="DUF4378"/>
    <property type="match status" value="1"/>
</dbReference>
<evidence type="ECO:0000259" key="2">
    <source>
        <dbReference type="Pfam" id="PF12552"/>
    </source>
</evidence>
<feature type="domain" description="DUF3741" evidence="2">
    <location>
        <begin position="222"/>
        <end position="265"/>
    </location>
</feature>
<dbReference type="Pfam" id="PF12552">
    <property type="entry name" value="DUF3741"/>
    <property type="match status" value="1"/>
</dbReference>
<feature type="region of interest" description="Disordered" evidence="1">
    <location>
        <begin position="45"/>
        <end position="103"/>
    </location>
</feature>
<dbReference type="InterPro" id="IPR025486">
    <property type="entry name" value="DUF4378"/>
</dbReference>
<protein>
    <submittedName>
        <fullName evidence="5">Protein TRM32</fullName>
    </submittedName>
</protein>
<feature type="compositionally biased region" description="Polar residues" evidence="1">
    <location>
        <begin position="323"/>
        <end position="354"/>
    </location>
</feature>
<keyword evidence="6" id="KW-1185">Reference proteome</keyword>
<name>A0A0B2SMR4_GLYSO</name>
<reference evidence="5 6" key="2">
    <citation type="submission" date="2018-09" db="EMBL/GenBank/DDBJ databases">
        <title>A high-quality reference genome of wild soybean provides a powerful tool to mine soybean genomes.</title>
        <authorList>
            <person name="Xie M."/>
            <person name="Chung C.Y.L."/>
            <person name="Li M.-W."/>
            <person name="Wong F.-L."/>
            <person name="Chan T.-F."/>
            <person name="Lam H.-M."/>
        </authorList>
    </citation>
    <scope>NUCLEOTIDE SEQUENCE [LARGE SCALE GENOMIC DNA]</scope>
    <source>
        <strain evidence="6">cv. W05</strain>
        <tissue evidence="5">Hypocotyl of etiolated seedlings</tissue>
    </source>
</reference>
<organism evidence="4">
    <name type="scientific">Glycine soja</name>
    <name type="common">Wild soybean</name>
    <dbReference type="NCBI Taxonomy" id="3848"/>
    <lineage>
        <taxon>Eukaryota</taxon>
        <taxon>Viridiplantae</taxon>
        <taxon>Streptophyta</taxon>
        <taxon>Embryophyta</taxon>
        <taxon>Tracheophyta</taxon>
        <taxon>Spermatophyta</taxon>
        <taxon>Magnoliopsida</taxon>
        <taxon>eudicotyledons</taxon>
        <taxon>Gunneridae</taxon>
        <taxon>Pentapetalae</taxon>
        <taxon>rosids</taxon>
        <taxon>fabids</taxon>
        <taxon>Fabales</taxon>
        <taxon>Fabaceae</taxon>
        <taxon>Papilionoideae</taxon>
        <taxon>50 kb inversion clade</taxon>
        <taxon>NPAAA clade</taxon>
        <taxon>indigoferoid/millettioid clade</taxon>
        <taxon>Phaseoleae</taxon>
        <taxon>Glycine</taxon>
        <taxon>Glycine subgen. Soja</taxon>
    </lineage>
</organism>